<organism evidence="4">
    <name type="scientific">Anisakis simplex</name>
    <name type="common">Herring worm</name>
    <dbReference type="NCBI Taxonomy" id="6269"/>
    <lineage>
        <taxon>Eukaryota</taxon>
        <taxon>Metazoa</taxon>
        <taxon>Ecdysozoa</taxon>
        <taxon>Nematoda</taxon>
        <taxon>Chromadorea</taxon>
        <taxon>Rhabditida</taxon>
        <taxon>Spirurina</taxon>
        <taxon>Ascaridomorpha</taxon>
        <taxon>Ascaridoidea</taxon>
        <taxon>Anisakidae</taxon>
        <taxon>Anisakis</taxon>
        <taxon>Anisakis simplex complex</taxon>
    </lineage>
</organism>
<dbReference type="AlphaFoldDB" id="A0A0M3JSN6"/>
<name>A0A0M3JSN6_ANISI</name>
<evidence type="ECO:0000313" key="2">
    <source>
        <dbReference type="EMBL" id="VDK43198.1"/>
    </source>
</evidence>
<reference evidence="4" key="1">
    <citation type="submission" date="2017-02" db="UniProtKB">
        <authorList>
            <consortium name="WormBaseParasite"/>
        </authorList>
    </citation>
    <scope>IDENTIFICATION</scope>
</reference>
<protein>
    <submittedName>
        <fullName evidence="2 4">Uncharacterized protein</fullName>
    </submittedName>
</protein>
<feature type="region of interest" description="Disordered" evidence="1">
    <location>
        <begin position="1"/>
        <end position="22"/>
    </location>
</feature>
<evidence type="ECO:0000256" key="1">
    <source>
        <dbReference type="SAM" id="MobiDB-lite"/>
    </source>
</evidence>
<accession>A0A0M3JSN6</accession>
<sequence>MAESHSYIPRPTQFLQEEASDDDDYLEDEVGINEEDDDYEFNQPLIAIKNNSASSTAHQSFSIPSSSFYGSSNQDLMCFGDLFTAVNEY</sequence>
<dbReference type="WBParaSite" id="ASIM_0001100201-mRNA-1">
    <property type="protein sequence ID" value="ASIM_0001100201-mRNA-1"/>
    <property type="gene ID" value="ASIM_0001100201"/>
</dbReference>
<reference evidence="2 3" key="2">
    <citation type="submission" date="2018-11" db="EMBL/GenBank/DDBJ databases">
        <authorList>
            <consortium name="Pathogen Informatics"/>
        </authorList>
    </citation>
    <scope>NUCLEOTIDE SEQUENCE [LARGE SCALE GENOMIC DNA]</scope>
</reference>
<gene>
    <name evidence="2" type="ORF">ASIM_LOCUS10560</name>
</gene>
<dbReference type="EMBL" id="UYRR01031005">
    <property type="protein sequence ID" value="VDK43198.1"/>
    <property type="molecule type" value="Genomic_DNA"/>
</dbReference>
<keyword evidence="3" id="KW-1185">Reference proteome</keyword>
<dbReference type="Proteomes" id="UP000267096">
    <property type="component" value="Unassembled WGS sequence"/>
</dbReference>
<evidence type="ECO:0000313" key="3">
    <source>
        <dbReference type="Proteomes" id="UP000267096"/>
    </source>
</evidence>
<evidence type="ECO:0000313" key="4">
    <source>
        <dbReference type="WBParaSite" id="ASIM_0001100201-mRNA-1"/>
    </source>
</evidence>
<proteinExistence type="predicted"/>